<sequence length="334" mass="36852">MASKNRPTDEFIELLRRSGSSDRAVAFTAQREIAKALEVPIRKGVLFGDVVTSIYEAMPLEPAASPEFPLDLLAPGTETDHVAYTNPGNGRIPERHVEGDYVMVNTYGISSSIDFLLKYARSANWNIVSRAMQVLESSFVKKINDDGWHTLLAAAVDRNILVYDADAAAGQFTKRLVSLLKTVMRRNGGGNSVTAPGRLTDLYCSPEAIEDIRNWGVDQLDEVSRREIYTATDDGPAITRVFGVNLHDIFEFGDGQEYQTYFTSDLGGSLASSDVELVIGLDQAANDSFVMPVKQEVEIFEDEALHRHQRQGYYGTAEIGFGVLDNRRVLAGSF</sequence>
<organism evidence="1 2">
    <name type="scientific">Alteromonas australica</name>
    <dbReference type="NCBI Taxonomy" id="589873"/>
    <lineage>
        <taxon>Bacteria</taxon>
        <taxon>Pseudomonadati</taxon>
        <taxon>Pseudomonadota</taxon>
        <taxon>Gammaproteobacteria</taxon>
        <taxon>Alteromonadales</taxon>
        <taxon>Alteromonadaceae</taxon>
        <taxon>Alteromonas/Salinimonas group</taxon>
        <taxon>Alteromonas</taxon>
    </lineage>
</organism>
<accession>A0A350P008</accession>
<name>A0A350P008_9ALTE</name>
<evidence type="ECO:0000313" key="2">
    <source>
        <dbReference type="Proteomes" id="UP000263517"/>
    </source>
</evidence>
<proteinExistence type="predicted"/>
<dbReference type="AlphaFoldDB" id="A0A350P008"/>
<reference evidence="1 2" key="1">
    <citation type="journal article" date="2018" name="Nat. Biotechnol.">
        <title>A standardized bacterial taxonomy based on genome phylogeny substantially revises the tree of life.</title>
        <authorList>
            <person name="Parks D.H."/>
            <person name="Chuvochina M."/>
            <person name="Waite D.W."/>
            <person name="Rinke C."/>
            <person name="Skarshewski A."/>
            <person name="Chaumeil P.A."/>
            <person name="Hugenholtz P."/>
        </authorList>
    </citation>
    <scope>NUCLEOTIDE SEQUENCE [LARGE SCALE GENOMIC DNA]</scope>
    <source>
        <strain evidence="1">UBA11978</strain>
    </source>
</reference>
<dbReference type="EMBL" id="DNAN01000094">
    <property type="protein sequence ID" value="HAW74625.1"/>
    <property type="molecule type" value="Genomic_DNA"/>
</dbReference>
<comment type="caution">
    <text evidence="1">The sequence shown here is derived from an EMBL/GenBank/DDBJ whole genome shotgun (WGS) entry which is preliminary data.</text>
</comment>
<gene>
    <name evidence="1" type="ORF">DCW74_02700</name>
</gene>
<protein>
    <recommendedName>
        <fullName evidence="3">Capsid protein</fullName>
    </recommendedName>
</protein>
<evidence type="ECO:0008006" key="3">
    <source>
        <dbReference type="Google" id="ProtNLM"/>
    </source>
</evidence>
<evidence type="ECO:0000313" key="1">
    <source>
        <dbReference type="EMBL" id="HAW74625.1"/>
    </source>
</evidence>
<dbReference type="Proteomes" id="UP000263517">
    <property type="component" value="Unassembled WGS sequence"/>
</dbReference>